<feature type="non-terminal residue" evidence="1">
    <location>
        <position position="1"/>
    </location>
</feature>
<dbReference type="SUPFAM" id="SSF53850">
    <property type="entry name" value="Periplasmic binding protein-like II"/>
    <property type="match status" value="1"/>
</dbReference>
<sequence length="68" mass="7840">DLTDKISSSSLVDLNKFPQDLVDLYKSDGKNYAIPKDYDTVGLWYNKTLFDEAGISYPDETWTWDTLL</sequence>
<dbReference type="AlphaFoldDB" id="W1XFT3"/>
<dbReference type="Pfam" id="PF01547">
    <property type="entry name" value="SBP_bac_1"/>
    <property type="match status" value="1"/>
</dbReference>
<gene>
    <name evidence="1" type="ORF">Q604_UNBC16260G0001</name>
</gene>
<name>W1XFT3_9ZZZZ</name>
<evidence type="ECO:0000313" key="1">
    <source>
        <dbReference type="EMBL" id="ETJ29197.1"/>
    </source>
</evidence>
<accession>W1XFT3</accession>
<dbReference type="InterPro" id="IPR006059">
    <property type="entry name" value="SBP"/>
</dbReference>
<reference evidence="1" key="1">
    <citation type="submission" date="2013-12" db="EMBL/GenBank/DDBJ databases">
        <title>A Varibaculum cambriense genome reconstructed from a premature infant gut community with otherwise low bacterial novelty that shifts toward anaerobic metabolism during the third week of life.</title>
        <authorList>
            <person name="Brown C.T."/>
            <person name="Sharon I."/>
            <person name="Thomas B.C."/>
            <person name="Castelle C.J."/>
            <person name="Morowitz M.J."/>
            <person name="Banfield J.F."/>
        </authorList>
    </citation>
    <scope>NUCLEOTIDE SEQUENCE</scope>
</reference>
<organism evidence="1">
    <name type="scientific">human gut metagenome</name>
    <dbReference type="NCBI Taxonomy" id="408170"/>
    <lineage>
        <taxon>unclassified sequences</taxon>
        <taxon>metagenomes</taxon>
        <taxon>organismal metagenomes</taxon>
    </lineage>
</organism>
<dbReference type="EMBL" id="AZMM01016260">
    <property type="protein sequence ID" value="ETJ29197.1"/>
    <property type="molecule type" value="Genomic_DNA"/>
</dbReference>
<dbReference type="Gene3D" id="3.40.190.10">
    <property type="entry name" value="Periplasmic binding protein-like II"/>
    <property type="match status" value="2"/>
</dbReference>
<proteinExistence type="predicted"/>
<feature type="non-terminal residue" evidence="1">
    <location>
        <position position="68"/>
    </location>
</feature>
<comment type="caution">
    <text evidence="1">The sequence shown here is derived from an EMBL/GenBank/DDBJ whole genome shotgun (WGS) entry which is preliminary data.</text>
</comment>
<protein>
    <submittedName>
        <fullName evidence="1">ABC transporter, substrate-binding protein</fullName>
    </submittedName>
</protein>